<dbReference type="InterPro" id="IPR011856">
    <property type="entry name" value="tRNA_endonuc-like_dom_sf"/>
</dbReference>
<reference evidence="3 4" key="1">
    <citation type="submission" date="2017-07" db="EMBL/GenBank/DDBJ databases">
        <authorList>
            <person name="Sun Z.S."/>
            <person name="Albrecht U."/>
            <person name="Echele G."/>
            <person name="Lee C.C."/>
        </authorList>
    </citation>
    <scope>NUCLEOTIDE SEQUENCE [LARGE SCALE GENOMIC DNA]</scope>
    <source>
        <strain evidence="4">type strain: KCTC 22618</strain>
    </source>
</reference>
<dbReference type="Gene3D" id="3.40.1350.10">
    <property type="match status" value="1"/>
</dbReference>
<dbReference type="PANTHER" id="PTHR34039:SF1">
    <property type="entry name" value="UPF0102 PROTEIN YRAN"/>
    <property type="match status" value="1"/>
</dbReference>
<dbReference type="InterPro" id="IPR011335">
    <property type="entry name" value="Restrct_endonuc-II-like"/>
</dbReference>
<evidence type="ECO:0000313" key="4">
    <source>
        <dbReference type="Proteomes" id="UP000215214"/>
    </source>
</evidence>
<dbReference type="Proteomes" id="UP000215214">
    <property type="component" value="Chromosome TJEJU"/>
</dbReference>
<dbReference type="EMBL" id="LT899436">
    <property type="protein sequence ID" value="SNR17407.1"/>
    <property type="molecule type" value="Genomic_DNA"/>
</dbReference>
<organism evidence="3 4">
    <name type="scientific">Tenacibaculum jejuense</name>
    <dbReference type="NCBI Taxonomy" id="584609"/>
    <lineage>
        <taxon>Bacteria</taxon>
        <taxon>Pseudomonadati</taxon>
        <taxon>Bacteroidota</taxon>
        <taxon>Flavobacteriia</taxon>
        <taxon>Flavobacteriales</taxon>
        <taxon>Flavobacteriaceae</taxon>
        <taxon>Tenacibaculum</taxon>
    </lineage>
</organism>
<dbReference type="KEGG" id="tje:TJEJU_3771"/>
<dbReference type="GO" id="GO:0003676">
    <property type="term" value="F:nucleic acid binding"/>
    <property type="evidence" value="ECO:0007669"/>
    <property type="project" value="InterPro"/>
</dbReference>
<dbReference type="AlphaFoldDB" id="A0A238UDY2"/>
<dbReference type="Pfam" id="PF02021">
    <property type="entry name" value="UPF0102"/>
    <property type="match status" value="1"/>
</dbReference>
<dbReference type="OrthoDB" id="9802516at2"/>
<dbReference type="SUPFAM" id="SSF52980">
    <property type="entry name" value="Restriction endonuclease-like"/>
    <property type="match status" value="1"/>
</dbReference>
<sequence length="119" mass="13981">MAKHNELGKEGELLALEFLKEKGYEILEQNYRLGKAEIDLIITKENWLIAVEVKTRSTNYFGNPEEFVNAKKKKMLVEAMNSYVIEHDLDVEVRFDIIAVLKQQNDFKIEHIEDAFLFF</sequence>
<gene>
    <name evidence="3" type="ORF">TJEJU_3771</name>
</gene>
<comment type="similarity">
    <text evidence="1 2">Belongs to the UPF0102 family.</text>
</comment>
<dbReference type="PANTHER" id="PTHR34039">
    <property type="entry name" value="UPF0102 PROTEIN YRAN"/>
    <property type="match status" value="1"/>
</dbReference>
<dbReference type="NCBIfam" id="NF009150">
    <property type="entry name" value="PRK12497.1-3"/>
    <property type="match status" value="1"/>
</dbReference>
<dbReference type="InterPro" id="IPR003509">
    <property type="entry name" value="UPF0102_YraN-like"/>
</dbReference>
<proteinExistence type="inferred from homology"/>
<evidence type="ECO:0000256" key="2">
    <source>
        <dbReference type="HAMAP-Rule" id="MF_00048"/>
    </source>
</evidence>
<protein>
    <recommendedName>
        <fullName evidence="2">UPF0102 protein TJEJU_3771</fullName>
    </recommendedName>
</protein>
<evidence type="ECO:0000256" key="1">
    <source>
        <dbReference type="ARBA" id="ARBA00006738"/>
    </source>
</evidence>
<dbReference type="CDD" id="cd20736">
    <property type="entry name" value="PoNe_Nuclease"/>
    <property type="match status" value="1"/>
</dbReference>
<name>A0A238UDY2_9FLAO</name>
<dbReference type="RefSeq" id="WP_095074555.1">
    <property type="nucleotide sequence ID" value="NZ_LT899436.1"/>
</dbReference>
<accession>A0A238UDY2</accession>
<dbReference type="HAMAP" id="MF_00048">
    <property type="entry name" value="UPF0102"/>
    <property type="match status" value="1"/>
</dbReference>
<keyword evidence="4" id="KW-1185">Reference proteome</keyword>
<evidence type="ECO:0000313" key="3">
    <source>
        <dbReference type="EMBL" id="SNR17407.1"/>
    </source>
</evidence>